<accession>A0ABR5ALP3</accession>
<keyword evidence="3" id="KW-1185">Reference proteome</keyword>
<feature type="transmembrane region" description="Helical" evidence="1">
    <location>
        <begin position="92"/>
        <end position="110"/>
    </location>
</feature>
<dbReference type="RefSeq" id="WP_041046154.1">
    <property type="nucleotide sequence ID" value="NZ_JXAK01000005.1"/>
</dbReference>
<name>A0ABR5ALP3_9BACL</name>
<feature type="transmembrane region" description="Helical" evidence="1">
    <location>
        <begin position="63"/>
        <end position="80"/>
    </location>
</feature>
<keyword evidence="1" id="KW-0812">Transmembrane</keyword>
<evidence type="ECO:0000256" key="1">
    <source>
        <dbReference type="SAM" id="Phobius"/>
    </source>
</evidence>
<proteinExistence type="predicted"/>
<dbReference type="InterPro" id="IPR048147">
    <property type="entry name" value="CBO0543-like"/>
</dbReference>
<dbReference type="Proteomes" id="UP000031967">
    <property type="component" value="Unassembled WGS sequence"/>
</dbReference>
<sequence length="170" mass="20359">MFNVAMCLMDIFLAWRWGDWRNWTKYQSTILYFISCDLLYNFLTYNHPLWEYEPTLVYPNHTMMSLIAMFVAYPSVTLVFLGKYPAGRIKRILWICFWALLWTFLEWVSFKVGQFSYHNGWNLTWSIVFDFVLFAMLRLHFVKPLLTYVLSALITIGLLLLFDVSIAEMK</sequence>
<protein>
    <submittedName>
        <fullName evidence="2">Uncharacterized protein</fullName>
    </submittedName>
</protein>
<comment type="caution">
    <text evidence="2">The sequence shown here is derived from an EMBL/GenBank/DDBJ whole genome shotgun (WGS) entry which is preliminary data.</text>
</comment>
<keyword evidence="1" id="KW-1133">Transmembrane helix</keyword>
<keyword evidence="1" id="KW-0472">Membrane</keyword>
<feature type="transmembrane region" description="Helical" evidence="1">
    <location>
        <begin position="122"/>
        <end position="141"/>
    </location>
</feature>
<evidence type="ECO:0000313" key="2">
    <source>
        <dbReference type="EMBL" id="KIL41919.1"/>
    </source>
</evidence>
<gene>
    <name evidence="2" type="ORF">SD70_04750</name>
</gene>
<feature type="transmembrane region" description="Helical" evidence="1">
    <location>
        <begin position="148"/>
        <end position="167"/>
    </location>
</feature>
<organism evidence="2 3">
    <name type="scientific">Gordoniibacillus kamchatkensis</name>
    <dbReference type="NCBI Taxonomy" id="1590651"/>
    <lineage>
        <taxon>Bacteria</taxon>
        <taxon>Bacillati</taxon>
        <taxon>Bacillota</taxon>
        <taxon>Bacilli</taxon>
        <taxon>Bacillales</taxon>
        <taxon>Paenibacillaceae</taxon>
        <taxon>Gordoniibacillus</taxon>
    </lineage>
</organism>
<reference evidence="2 3" key="1">
    <citation type="submission" date="2014-12" db="EMBL/GenBank/DDBJ databases">
        <title>Draft genome sequence of Paenibacillus kamchatkensis strain B-2647.</title>
        <authorList>
            <person name="Karlyshev A.V."/>
            <person name="Kudryashova E.B."/>
        </authorList>
    </citation>
    <scope>NUCLEOTIDE SEQUENCE [LARGE SCALE GENOMIC DNA]</scope>
    <source>
        <strain evidence="2 3">VKM B-2647</strain>
    </source>
</reference>
<dbReference type="EMBL" id="JXAK01000005">
    <property type="protein sequence ID" value="KIL41919.1"/>
    <property type="molecule type" value="Genomic_DNA"/>
</dbReference>
<dbReference type="NCBIfam" id="NF041644">
    <property type="entry name" value="CBO0543_fam"/>
    <property type="match status" value="1"/>
</dbReference>
<evidence type="ECO:0000313" key="3">
    <source>
        <dbReference type="Proteomes" id="UP000031967"/>
    </source>
</evidence>
<feature type="transmembrane region" description="Helical" evidence="1">
    <location>
        <begin position="26"/>
        <end position="43"/>
    </location>
</feature>